<sequence>MRHTKPVRQIVESMLRSAFSLIATYDIKTRTKKNAAKAAFSFALTTAWAEHKGRKPHLDYCRSEAVVVRGA</sequence>
<evidence type="ECO:0000313" key="2">
    <source>
        <dbReference type="Proteomes" id="UP000077927"/>
    </source>
</evidence>
<reference evidence="1 2" key="1">
    <citation type="submission" date="2015-09" db="EMBL/GenBank/DDBJ databases">
        <authorList>
            <person name="Xu Y."/>
            <person name="Nagy A."/>
            <person name="Liu N.T."/>
            <person name="Nou X."/>
        </authorList>
    </citation>
    <scope>NUCLEOTIDE SEQUENCE [LARGE SCALE GENOMIC DNA]</scope>
    <source>
        <strain evidence="1 2">FC1138</strain>
    </source>
</reference>
<proteinExistence type="predicted"/>
<dbReference type="KEGG" id="rin:ACS15_1499"/>
<name>A0AAC9BGH1_9RALS</name>
<gene>
    <name evidence="1" type="ORF">ACS15_1499</name>
</gene>
<evidence type="ECO:0000313" key="1">
    <source>
        <dbReference type="EMBL" id="ANH73756.1"/>
    </source>
</evidence>
<accession>A0AAC9BGH1</accession>
<dbReference type="Proteomes" id="UP000077927">
    <property type="component" value="Chromosome 1"/>
</dbReference>
<protein>
    <submittedName>
        <fullName evidence="1">Uncharacterized protein</fullName>
    </submittedName>
</protein>
<dbReference type="AlphaFoldDB" id="A0AAC9BGH1"/>
<organism evidence="1 2">
    <name type="scientific">Ralstonia insidiosa</name>
    <dbReference type="NCBI Taxonomy" id="190721"/>
    <lineage>
        <taxon>Bacteria</taxon>
        <taxon>Pseudomonadati</taxon>
        <taxon>Pseudomonadota</taxon>
        <taxon>Betaproteobacteria</taxon>
        <taxon>Burkholderiales</taxon>
        <taxon>Burkholderiaceae</taxon>
        <taxon>Ralstonia</taxon>
    </lineage>
</organism>
<dbReference type="EMBL" id="CP012605">
    <property type="protein sequence ID" value="ANH73756.1"/>
    <property type="molecule type" value="Genomic_DNA"/>
</dbReference>